<keyword evidence="1" id="KW-0472">Membrane</keyword>
<sequence>MVPLEPHFNGRGVPKADIKDWKHVDTDPLESSSLLPPSPPRRRRHHLPAVKPSAIALGTAFNQAAELAVMAPLFGQTYQRAKTANTKEEFIRSREATGAAVAWGTAFLGSALQSYGVGALINATGTLSYRGAAYLGGLIFAATSAPTFISQLFVEKRALETVGVNILAKLFETVGLSVFMTWWGTRTNPYEHTGAGGTPLSRSAFRSE</sequence>
<dbReference type="Pfam" id="PF08570">
    <property type="entry name" value="DUF1761"/>
    <property type="match status" value="1"/>
</dbReference>
<evidence type="ECO:0000313" key="2">
    <source>
        <dbReference type="EMBL" id="SPQ20927.1"/>
    </source>
</evidence>
<name>A0A3S4B3N6_9PEZI</name>
<feature type="transmembrane region" description="Helical" evidence="1">
    <location>
        <begin position="133"/>
        <end position="154"/>
    </location>
</feature>
<dbReference type="AlphaFoldDB" id="A0A3S4B3N6"/>
<reference evidence="2 3" key="1">
    <citation type="submission" date="2018-04" db="EMBL/GenBank/DDBJ databases">
        <authorList>
            <person name="Huttner S."/>
            <person name="Dainat J."/>
        </authorList>
    </citation>
    <scope>NUCLEOTIDE SEQUENCE [LARGE SCALE GENOMIC DNA]</scope>
</reference>
<organism evidence="2 3">
    <name type="scientific">Thermothielavioides terrestris</name>
    <dbReference type="NCBI Taxonomy" id="2587410"/>
    <lineage>
        <taxon>Eukaryota</taxon>
        <taxon>Fungi</taxon>
        <taxon>Dikarya</taxon>
        <taxon>Ascomycota</taxon>
        <taxon>Pezizomycotina</taxon>
        <taxon>Sordariomycetes</taxon>
        <taxon>Sordariomycetidae</taxon>
        <taxon>Sordariales</taxon>
        <taxon>Chaetomiaceae</taxon>
        <taxon>Thermothielavioides</taxon>
    </lineage>
</organism>
<keyword evidence="1" id="KW-0812">Transmembrane</keyword>
<accession>A0A3S4B3N6</accession>
<evidence type="ECO:0000256" key="1">
    <source>
        <dbReference type="SAM" id="Phobius"/>
    </source>
</evidence>
<dbReference type="PANTHER" id="PTHR40638">
    <property type="entry name" value="UPF0591 MEMBRANE PROTEIN C15E1.02C"/>
    <property type="match status" value="1"/>
</dbReference>
<proteinExistence type="predicted"/>
<gene>
    <name evidence="2" type="ORF">TT172_LOCUS3346</name>
</gene>
<dbReference type="EMBL" id="OUUZ01000008">
    <property type="protein sequence ID" value="SPQ20927.1"/>
    <property type="molecule type" value="Genomic_DNA"/>
</dbReference>
<dbReference type="InterPro" id="IPR013879">
    <property type="entry name" value="DUF1761"/>
</dbReference>
<protein>
    <submittedName>
        <fullName evidence="2">76661a20-7683-4948-9e6e-0cadb1ce3ee9</fullName>
    </submittedName>
</protein>
<keyword evidence="1" id="KW-1133">Transmembrane helix</keyword>
<feature type="transmembrane region" description="Helical" evidence="1">
    <location>
        <begin position="166"/>
        <end position="184"/>
    </location>
</feature>
<feature type="transmembrane region" description="Helical" evidence="1">
    <location>
        <begin position="100"/>
        <end position="121"/>
    </location>
</feature>
<dbReference type="Proteomes" id="UP000289323">
    <property type="component" value="Unassembled WGS sequence"/>
</dbReference>
<evidence type="ECO:0000313" key="3">
    <source>
        <dbReference type="Proteomes" id="UP000289323"/>
    </source>
</evidence>
<dbReference type="PANTHER" id="PTHR40638:SF1">
    <property type="entry name" value="UPF0591 MEMBRANE PROTEIN C15E1.02C"/>
    <property type="match status" value="1"/>
</dbReference>